<protein>
    <submittedName>
        <fullName evidence="1">Uncharacterized protein</fullName>
    </submittedName>
</protein>
<evidence type="ECO:0000313" key="4">
    <source>
        <dbReference type="Proteomes" id="UP000494205"/>
    </source>
</evidence>
<organism evidence="1 4">
    <name type="scientific">Paraburkholderia rhynchosiae</name>
    <dbReference type="NCBI Taxonomy" id="487049"/>
    <lineage>
        <taxon>Bacteria</taxon>
        <taxon>Pseudomonadati</taxon>
        <taxon>Pseudomonadota</taxon>
        <taxon>Betaproteobacteria</taxon>
        <taxon>Burkholderiales</taxon>
        <taxon>Burkholderiaceae</taxon>
        <taxon>Paraburkholderia</taxon>
    </lineage>
</organism>
<evidence type="ECO:0000313" key="1">
    <source>
        <dbReference type="EMBL" id="CAB3730911.1"/>
    </source>
</evidence>
<proteinExistence type="predicted"/>
<name>A0A2N7W9C3_9BURK</name>
<accession>A0A2N7W9C3</accession>
<evidence type="ECO:0000313" key="2">
    <source>
        <dbReference type="EMBL" id="PMS25990.1"/>
    </source>
</evidence>
<dbReference type="RefSeq" id="WP_102635316.1">
    <property type="nucleotide sequence ID" value="NZ_CADIJZ010000027.1"/>
</dbReference>
<reference evidence="1 4" key="2">
    <citation type="submission" date="2020-04" db="EMBL/GenBank/DDBJ databases">
        <authorList>
            <person name="De Canck E."/>
        </authorList>
    </citation>
    <scope>NUCLEOTIDE SEQUENCE [LARGE SCALE GENOMIC DNA]</scope>
    <source>
        <strain evidence="1 4">LMG 27174</strain>
    </source>
</reference>
<keyword evidence="3" id="KW-1185">Reference proteome</keyword>
<gene>
    <name evidence="2" type="ORF">C0Z16_28055</name>
    <name evidence="1" type="ORF">LMG27174_05789</name>
</gene>
<reference evidence="2 3" key="1">
    <citation type="submission" date="2018-01" db="EMBL/GenBank/DDBJ databases">
        <title>Whole genome analyses suggest that Burkholderia sensu lato contains two further novel genera in the rhizoxinica-symbiotica group Mycetohabitans gen. nov., and Trinickia gen. nov.: implications for the evolution of diazotrophy and nodulation in the Burkholderiaceae.</title>
        <authorList>
            <person name="Estrada-de los Santos P."/>
            <person name="Palmer M."/>
            <person name="Chavez-Ramirez B."/>
            <person name="Beukes C."/>
            <person name="Steenkamp E.T."/>
            <person name="Hirsch A.M."/>
            <person name="Manyaka P."/>
            <person name="Maluk M."/>
            <person name="Lafos M."/>
            <person name="Crook M."/>
            <person name="Gross E."/>
            <person name="Simon M.F."/>
            <person name="Bueno dos Reis Junior F."/>
            <person name="Poole P.S."/>
            <person name="Venter S.N."/>
            <person name="James E.K."/>
        </authorList>
    </citation>
    <scope>NUCLEOTIDE SEQUENCE [LARGE SCALE GENOMIC DNA]</scope>
    <source>
        <strain evidence="2 3">WSM 3937</strain>
    </source>
</reference>
<evidence type="ECO:0000313" key="3">
    <source>
        <dbReference type="Proteomes" id="UP000235659"/>
    </source>
</evidence>
<sequence length="185" mass="20542">MGRRSDIDWESIERDYRIGQLSLRQIAAKHEVAVSSIVKKQKAEGWSRDLSEQVRVQTKAELIRLAAEKARENATKSVQSDAESVQAAAHTNVEIISAHRRDIQTEADRTRKIAEKIDNLMGSAVLPKDVALLASTHESLVRSRARLIGLEREAYGIGEAEPPPDDDNQIDLGRAAELRAKIRGS</sequence>
<dbReference type="OrthoDB" id="8641910at2"/>
<dbReference type="EMBL" id="PNXY01000026">
    <property type="protein sequence ID" value="PMS25990.1"/>
    <property type="molecule type" value="Genomic_DNA"/>
</dbReference>
<dbReference type="Proteomes" id="UP000235659">
    <property type="component" value="Unassembled WGS sequence"/>
</dbReference>
<dbReference type="Proteomes" id="UP000494205">
    <property type="component" value="Unassembled WGS sequence"/>
</dbReference>
<dbReference type="AlphaFoldDB" id="A0A2N7W9C3"/>
<dbReference type="EMBL" id="CADIJZ010000027">
    <property type="protein sequence ID" value="CAB3730911.1"/>
    <property type="molecule type" value="Genomic_DNA"/>
</dbReference>